<evidence type="ECO:0000256" key="4">
    <source>
        <dbReference type="ARBA" id="ARBA00022553"/>
    </source>
</evidence>
<dbReference type="PROSITE" id="PS51421">
    <property type="entry name" value="RAS"/>
    <property type="match status" value="1"/>
</dbReference>
<dbReference type="PRINTS" id="PR00449">
    <property type="entry name" value="RASTRNSFRMNG"/>
</dbReference>
<dbReference type="CDD" id="cd00154">
    <property type="entry name" value="Rab"/>
    <property type="match status" value="1"/>
</dbReference>
<dbReference type="FunFam" id="3.40.50.300:FF:001348">
    <property type="entry name" value="Ras and EF-hand domain-containing protein"/>
    <property type="match status" value="1"/>
</dbReference>
<dbReference type="PROSITE" id="PS51420">
    <property type="entry name" value="RHO"/>
    <property type="match status" value="1"/>
</dbReference>
<dbReference type="SMART" id="SM00175">
    <property type="entry name" value="RAB"/>
    <property type="match status" value="1"/>
</dbReference>
<dbReference type="SUPFAM" id="SSF52540">
    <property type="entry name" value="P-loop containing nucleoside triphosphate hydrolases"/>
    <property type="match status" value="1"/>
</dbReference>
<dbReference type="InterPro" id="IPR001806">
    <property type="entry name" value="Small_GTPase"/>
</dbReference>
<evidence type="ECO:0000256" key="1">
    <source>
        <dbReference type="ARBA" id="ARBA00004556"/>
    </source>
</evidence>
<dbReference type="InterPro" id="IPR027417">
    <property type="entry name" value="P-loop_NTPase"/>
</dbReference>
<evidence type="ECO:0000256" key="3">
    <source>
        <dbReference type="ARBA" id="ARBA00022490"/>
    </source>
</evidence>
<sequence length="618" mass="70624">GQTNCLILYCHQHKRLYLQFCTSMNNLYGRRQEQVSVLYQNIHIAEPRLIQPYEHVIKNFIREIKLQSTEMETLAIAVKRAQDKAAVQLSELEEEMEQRIQAAEHKVKKEEKRKAEEALNELKRQYDTEVGDLQVTIKKLKKLEEQSKNVNHREDVIELKKRMHDMLLENQKLKKDLLEAQTNIAFLQSELDSLKSEYADQTLNTERDLEMIREYTEDRDNLERQIEILQSANRKLHDSNDGLRSALENSLTKYNRSLRLANTSPGSTISRSSPKFNGGQSPLNPRYDRSSHSSCVDEDYDSLALCDPMQRINCEVDSLPESCFDSGLSTLRDSNEYDSEVEYRHQRIFQRSQCMQESFGGDASDTDVPEIRDEEAYSPDNSSTVLDWKPSRPVSRSSSVASTRKYISALTPQVTKKAYKIVLAGDAAVGKSSFLMRLCKNEFRGNTSATLGVDFQMKRLIVDGEPTVLQLWDTAGQERFRSIAKSYFRRADGVLLLYDVTCEKSFLNVREWVDMIEDATHENIPIMMVGNKADLRQAVTEQGQKCVPINYGEKLAMTYNALFCETSAKDGSNIVEAVLHLAREVRKRSDNQDDTRSVTSLAGTPVKKSALTKNCCNV</sequence>
<dbReference type="GO" id="GO:0048471">
    <property type="term" value="C:perinuclear region of cytoplasm"/>
    <property type="evidence" value="ECO:0007669"/>
    <property type="project" value="UniProtKB-SubCell"/>
</dbReference>
<keyword evidence="4" id="KW-0597">Phosphoprotein</keyword>
<keyword evidence="13" id="KW-1185">Reference proteome</keyword>
<evidence type="ECO:0000256" key="5">
    <source>
        <dbReference type="ARBA" id="ARBA00022741"/>
    </source>
</evidence>
<dbReference type="PANTHER" id="PTHR47977">
    <property type="entry name" value="RAS-RELATED PROTEIN RAB"/>
    <property type="match status" value="1"/>
</dbReference>
<dbReference type="Ensembl" id="ENSCPGT00000020632.1">
    <property type="protein sequence ID" value="ENSCPGP00000018865.1"/>
    <property type="gene ID" value="ENSCPGG00000013069.1"/>
</dbReference>
<feature type="coiled-coil region" evidence="10">
    <location>
        <begin position="78"/>
        <end position="239"/>
    </location>
</feature>
<dbReference type="Pfam" id="PF00071">
    <property type="entry name" value="Ras"/>
    <property type="match status" value="1"/>
</dbReference>
<keyword evidence="7" id="KW-0342">GTP-binding</keyword>
<evidence type="ECO:0000313" key="13">
    <source>
        <dbReference type="Proteomes" id="UP000694419"/>
    </source>
</evidence>
<dbReference type="Proteomes" id="UP000694419">
    <property type="component" value="Unplaced"/>
</dbReference>
<evidence type="ECO:0000256" key="11">
    <source>
        <dbReference type="SAM" id="MobiDB-lite"/>
    </source>
</evidence>
<feature type="compositionally biased region" description="Polar residues" evidence="11">
    <location>
        <begin position="258"/>
        <end position="283"/>
    </location>
</feature>
<dbReference type="NCBIfam" id="TIGR00231">
    <property type="entry name" value="small_GTP"/>
    <property type="match status" value="1"/>
</dbReference>
<keyword evidence="6 10" id="KW-0175">Coiled coil</keyword>
<reference evidence="12" key="1">
    <citation type="submission" date="2025-08" db="UniProtKB">
        <authorList>
            <consortium name="Ensembl"/>
        </authorList>
    </citation>
    <scope>IDENTIFICATION</scope>
</reference>
<dbReference type="SMART" id="SM00174">
    <property type="entry name" value="RHO"/>
    <property type="match status" value="1"/>
</dbReference>
<comment type="subcellular location">
    <subcellularLocation>
        <location evidence="1">Cytoplasm</location>
        <location evidence="1">Perinuclear region</location>
    </subcellularLocation>
</comment>
<evidence type="ECO:0000256" key="2">
    <source>
        <dbReference type="ARBA" id="ARBA00006270"/>
    </source>
</evidence>
<evidence type="ECO:0000256" key="7">
    <source>
        <dbReference type="ARBA" id="ARBA00023134"/>
    </source>
</evidence>
<dbReference type="SMART" id="SM00176">
    <property type="entry name" value="RAN"/>
    <property type="match status" value="1"/>
</dbReference>
<evidence type="ECO:0000256" key="8">
    <source>
        <dbReference type="ARBA" id="ARBA00058499"/>
    </source>
</evidence>
<comment type="function">
    <text evidence="8">Binds predominantly GDP, and also GTP. Acts as a dynein adapter protein that activates dynein-mediated transport and dynein-dynactin motility on microtubules.</text>
</comment>
<dbReference type="InterPro" id="IPR050227">
    <property type="entry name" value="Rab"/>
</dbReference>
<keyword evidence="3" id="KW-0963">Cytoplasm</keyword>
<evidence type="ECO:0000256" key="9">
    <source>
        <dbReference type="ARBA" id="ARBA00065295"/>
    </source>
</evidence>
<evidence type="ECO:0000256" key="6">
    <source>
        <dbReference type="ARBA" id="ARBA00023054"/>
    </source>
</evidence>
<name>A0A8C3K7W7_9CHAR</name>
<comment type="subunit">
    <text evidence="9">Homodimer. Interacts with the dynein-dynactin complex.</text>
</comment>
<evidence type="ECO:0000313" key="12">
    <source>
        <dbReference type="Ensembl" id="ENSCPGP00000018865.1"/>
    </source>
</evidence>
<dbReference type="AlphaFoldDB" id="A0A8C3K7W7"/>
<dbReference type="GO" id="GO:0005525">
    <property type="term" value="F:GTP binding"/>
    <property type="evidence" value="ECO:0007669"/>
    <property type="project" value="UniProtKB-KW"/>
</dbReference>
<dbReference type="PROSITE" id="PS51419">
    <property type="entry name" value="RAB"/>
    <property type="match status" value="1"/>
</dbReference>
<proteinExistence type="inferred from homology"/>
<keyword evidence="5" id="KW-0547">Nucleotide-binding</keyword>
<dbReference type="GO" id="GO:0003924">
    <property type="term" value="F:GTPase activity"/>
    <property type="evidence" value="ECO:0007669"/>
    <property type="project" value="InterPro"/>
</dbReference>
<dbReference type="FunFam" id="1.10.287.1490:FF:000019">
    <property type="entry name" value="RAS and EF-hand domain containing"/>
    <property type="match status" value="1"/>
</dbReference>
<protein>
    <submittedName>
        <fullName evidence="12">RAS and EF-hand domain containing</fullName>
    </submittedName>
</protein>
<feature type="region of interest" description="Disordered" evidence="11">
    <location>
        <begin position="258"/>
        <end position="294"/>
    </location>
</feature>
<comment type="similarity">
    <text evidence="2">Belongs to the small GTPase superfamily. Rab family.</text>
</comment>
<dbReference type="InterPro" id="IPR005225">
    <property type="entry name" value="Small_GTP-bd"/>
</dbReference>
<reference evidence="12" key="2">
    <citation type="submission" date="2025-09" db="UniProtKB">
        <authorList>
            <consortium name="Ensembl"/>
        </authorList>
    </citation>
    <scope>IDENTIFICATION</scope>
</reference>
<organism evidence="12 13">
    <name type="scientific">Calidris pygmaea</name>
    <name type="common">Spoon-billed sandpiper</name>
    <dbReference type="NCBI Taxonomy" id="425635"/>
    <lineage>
        <taxon>Eukaryota</taxon>
        <taxon>Metazoa</taxon>
        <taxon>Chordata</taxon>
        <taxon>Craniata</taxon>
        <taxon>Vertebrata</taxon>
        <taxon>Euteleostomi</taxon>
        <taxon>Archelosauria</taxon>
        <taxon>Archosauria</taxon>
        <taxon>Dinosauria</taxon>
        <taxon>Saurischia</taxon>
        <taxon>Theropoda</taxon>
        <taxon>Coelurosauria</taxon>
        <taxon>Aves</taxon>
        <taxon>Neognathae</taxon>
        <taxon>Neoaves</taxon>
        <taxon>Charadriiformes</taxon>
        <taxon>Scolopacidae</taxon>
        <taxon>Calidris</taxon>
    </lineage>
</organism>
<evidence type="ECO:0000256" key="10">
    <source>
        <dbReference type="SAM" id="Coils"/>
    </source>
</evidence>
<dbReference type="SMART" id="SM00173">
    <property type="entry name" value="RAS"/>
    <property type="match status" value="1"/>
</dbReference>
<dbReference type="Gene3D" id="3.40.50.300">
    <property type="entry name" value="P-loop containing nucleotide triphosphate hydrolases"/>
    <property type="match status" value="1"/>
</dbReference>
<dbReference type="SMART" id="SM00177">
    <property type="entry name" value="ARF"/>
    <property type="match status" value="1"/>
</dbReference>
<accession>A0A8C3K7W7</accession>